<evidence type="ECO:0000256" key="1">
    <source>
        <dbReference type="SAM" id="Phobius"/>
    </source>
</evidence>
<dbReference type="Gene3D" id="3.10.450.40">
    <property type="match status" value="2"/>
</dbReference>
<dbReference type="SUPFAM" id="SSF54403">
    <property type="entry name" value="Cystatin/monellin"/>
    <property type="match status" value="2"/>
</dbReference>
<dbReference type="InterPro" id="IPR041401">
    <property type="entry name" value="TseB-like_dom"/>
</dbReference>
<proteinExistence type="predicted"/>
<comment type="caution">
    <text evidence="3">The sequence shown here is derived from an EMBL/GenBank/DDBJ whole genome shotgun (WGS) entry which is preliminary data.</text>
</comment>
<organism evidence="3 4">
    <name type="scientific">Lysinibacillus xylanilyticus</name>
    <dbReference type="NCBI Taxonomy" id="582475"/>
    <lineage>
        <taxon>Bacteria</taxon>
        <taxon>Bacillati</taxon>
        <taxon>Bacillota</taxon>
        <taxon>Bacilli</taxon>
        <taxon>Bacillales</taxon>
        <taxon>Bacillaceae</taxon>
        <taxon>Lysinibacillus</taxon>
    </lineage>
</organism>
<keyword evidence="1" id="KW-0472">Membrane</keyword>
<reference evidence="4" key="1">
    <citation type="submission" date="2015-07" db="EMBL/GenBank/DDBJ databases">
        <authorList>
            <consortium name="Consortium for Microbial Forensics and Genomics (microFORGE)"/>
            <person name="Knight B.M."/>
            <person name="Roberts D.P."/>
            <person name="Lin D."/>
            <person name="Hari K."/>
            <person name="Fletcher J."/>
            <person name="Melcher U."/>
            <person name="Blagden T."/>
            <person name="Winegar R.A."/>
        </authorList>
    </citation>
    <scope>NUCLEOTIDE SEQUENCE [LARGE SCALE GENOMIC DNA]</scope>
    <source>
        <strain evidence="4">DSM 23493</strain>
    </source>
</reference>
<gene>
    <name evidence="3" type="ORF">ACZ11_12825</name>
</gene>
<dbReference type="PATRIC" id="fig|582475.4.peg.2205"/>
<sequence>MKNWLIFISVFMVSLSLVISILVLWKAEAPFHSIEEKAEQLALDAKALAIVSESYTYNGKHSYVTVFGVDEYGDKKAVFVPTNLKADSIKEVFLKDGITEKQALSVLKNEGNVQNVLSIKLGYEEPGAVWEITYLNNNDKLNYVYIMFKDGDWWKRITNL</sequence>
<dbReference type="AlphaFoldDB" id="A0A0K9FFD4"/>
<dbReference type="OrthoDB" id="2381181at2"/>
<dbReference type="RefSeq" id="WP_049666619.1">
    <property type="nucleotide sequence ID" value="NZ_JBIVOC010000031.1"/>
</dbReference>
<dbReference type="EMBL" id="LFXJ01000005">
    <property type="protein sequence ID" value="KMY32957.1"/>
    <property type="molecule type" value="Genomic_DNA"/>
</dbReference>
<dbReference type="Proteomes" id="UP000037326">
    <property type="component" value="Unassembled WGS sequence"/>
</dbReference>
<keyword evidence="1" id="KW-1133">Transmembrane helix</keyword>
<evidence type="ECO:0000313" key="4">
    <source>
        <dbReference type="Proteomes" id="UP000037326"/>
    </source>
</evidence>
<dbReference type="Pfam" id="PF17881">
    <property type="entry name" value="TseB"/>
    <property type="match status" value="1"/>
</dbReference>
<dbReference type="GeneID" id="96599114"/>
<evidence type="ECO:0000313" key="3">
    <source>
        <dbReference type="EMBL" id="KMY32957.1"/>
    </source>
</evidence>
<dbReference type="InterPro" id="IPR046350">
    <property type="entry name" value="Cystatin_sf"/>
</dbReference>
<name>A0A0K9FFD4_9BACI</name>
<evidence type="ECO:0000259" key="2">
    <source>
        <dbReference type="Pfam" id="PF17881"/>
    </source>
</evidence>
<accession>A0A0K9FFD4</accession>
<feature type="domain" description="Cell wall elongation regulator TseB-like" evidence="2">
    <location>
        <begin position="37"/>
        <end position="81"/>
    </location>
</feature>
<feature type="transmembrane region" description="Helical" evidence="1">
    <location>
        <begin position="6"/>
        <end position="25"/>
    </location>
</feature>
<protein>
    <recommendedName>
        <fullName evidence="2">Cell wall elongation regulator TseB-like domain-containing protein</fullName>
    </recommendedName>
</protein>
<keyword evidence="1" id="KW-0812">Transmembrane</keyword>